<keyword evidence="1" id="KW-0175">Coiled coil</keyword>
<feature type="coiled-coil region" evidence="1">
    <location>
        <begin position="95"/>
        <end position="122"/>
    </location>
</feature>
<name>A0AAD5UZ68_9APHY</name>
<protein>
    <recommendedName>
        <fullName evidence="3">DUF6532 domain-containing protein</fullName>
    </recommendedName>
</protein>
<feature type="compositionally biased region" description="Basic residues" evidence="2">
    <location>
        <begin position="1"/>
        <end position="11"/>
    </location>
</feature>
<evidence type="ECO:0000256" key="1">
    <source>
        <dbReference type="SAM" id="Coils"/>
    </source>
</evidence>
<feature type="compositionally biased region" description="Polar residues" evidence="2">
    <location>
        <begin position="59"/>
        <end position="73"/>
    </location>
</feature>
<dbReference type="Proteomes" id="UP001212997">
    <property type="component" value="Unassembled WGS sequence"/>
</dbReference>
<dbReference type="AlphaFoldDB" id="A0AAD5UZ68"/>
<dbReference type="InterPro" id="IPR045341">
    <property type="entry name" value="DUF6532"/>
</dbReference>
<feature type="compositionally biased region" description="Low complexity" evidence="2">
    <location>
        <begin position="12"/>
        <end position="24"/>
    </location>
</feature>
<gene>
    <name evidence="4" type="ORF">NLI96_g10248</name>
</gene>
<comment type="caution">
    <text evidence="4">The sequence shown here is derived from an EMBL/GenBank/DDBJ whole genome shotgun (WGS) entry which is preliminary data.</text>
</comment>
<feature type="region of interest" description="Disordered" evidence="2">
    <location>
        <begin position="1"/>
        <end position="74"/>
    </location>
</feature>
<dbReference type="Pfam" id="PF20149">
    <property type="entry name" value="DUF6532"/>
    <property type="match status" value="1"/>
</dbReference>
<feature type="region of interest" description="Disordered" evidence="2">
    <location>
        <begin position="597"/>
        <end position="619"/>
    </location>
</feature>
<sequence length="619" mass="67808">MAARKSTRSQGKKTTAGCTTTATTPLDDATVQSATGAPDIDTPKDTQAAGDTNEETEEPASQSRQYQLRTSNEVHPAEKFGLRKFSRAEIAAKAAIRTAEKEETARQRLAQLEQREADLMTRIAAFAGFESELDAGNTIAGFDRMLETEDGITEIAKMAVNAQKKKRAANEETIDIDDADGIRRSGKKTKTQIRKDFQSQLNEVRTNLGATKGSGSKRKIPNDVRQSVPMASSSKRAKAGAIVGGLKPDWQRKVTPSYQTSPSLHSSLGLSRPASLRDGISLSAGRSSTFTDENIAVKLESGRIRGKVKKDSSVIEINDSSENDSDSDWKKENMRDAPVTLVPSAARRIRGQHALPGIIQPHWKVISATLVDIVAREEDVWTAEKGVDGSFEGVSQQIIDELVPGERYDLLPTDTVTKEAKQCIQNWRSVIQRTSQSVVALFFKLQKDPVTGKPWSPLQIAEYVERALDEKEGAAYWEVPGTEHTKRRGALRSIFILKTFAKHLSYIPDSLISDKIKEPPLGAIALCVMAVEYSFGCWTTGVYLEPKTHFSAEHVGIQTAAWLEKSVKPLARKAGRLDEFMEAAQQYVGKVEDVATRASGGGMRSRAVVESSDEEDDAV</sequence>
<accession>A0AAD5UZ68</accession>
<proteinExistence type="predicted"/>
<evidence type="ECO:0000313" key="4">
    <source>
        <dbReference type="EMBL" id="KAJ3477753.1"/>
    </source>
</evidence>
<keyword evidence="5" id="KW-1185">Reference proteome</keyword>
<feature type="region of interest" description="Disordered" evidence="2">
    <location>
        <begin position="204"/>
        <end position="272"/>
    </location>
</feature>
<evidence type="ECO:0000259" key="3">
    <source>
        <dbReference type="Pfam" id="PF20149"/>
    </source>
</evidence>
<feature type="domain" description="DUF6532" evidence="3">
    <location>
        <begin position="408"/>
        <end position="553"/>
    </location>
</feature>
<reference evidence="4" key="1">
    <citation type="submission" date="2022-07" db="EMBL/GenBank/DDBJ databases">
        <title>Genome Sequence of Physisporinus lineatus.</title>
        <authorList>
            <person name="Buettner E."/>
        </authorList>
    </citation>
    <scope>NUCLEOTIDE SEQUENCE</scope>
    <source>
        <strain evidence="4">VT162</strain>
    </source>
</reference>
<evidence type="ECO:0000256" key="2">
    <source>
        <dbReference type="SAM" id="MobiDB-lite"/>
    </source>
</evidence>
<evidence type="ECO:0000313" key="5">
    <source>
        <dbReference type="Proteomes" id="UP001212997"/>
    </source>
</evidence>
<organism evidence="4 5">
    <name type="scientific">Meripilus lineatus</name>
    <dbReference type="NCBI Taxonomy" id="2056292"/>
    <lineage>
        <taxon>Eukaryota</taxon>
        <taxon>Fungi</taxon>
        <taxon>Dikarya</taxon>
        <taxon>Basidiomycota</taxon>
        <taxon>Agaricomycotina</taxon>
        <taxon>Agaricomycetes</taxon>
        <taxon>Polyporales</taxon>
        <taxon>Meripilaceae</taxon>
        <taxon>Meripilus</taxon>
    </lineage>
</organism>
<dbReference type="EMBL" id="JANAWD010000567">
    <property type="protein sequence ID" value="KAJ3477753.1"/>
    <property type="molecule type" value="Genomic_DNA"/>
</dbReference>
<feature type="compositionally biased region" description="Polar residues" evidence="2">
    <location>
        <begin position="254"/>
        <end position="269"/>
    </location>
</feature>